<accession>A0A521D2H8</accession>
<evidence type="ECO:0000313" key="1">
    <source>
        <dbReference type="EMBL" id="SMO65893.1"/>
    </source>
</evidence>
<sequence length="66" mass="6934">MRFLILGMLTGAICALTVLLLGAGWLVAFATYSIAGTLGVLANALWAAYAPERTPQDEIAKAPQDL</sequence>
<dbReference type="Proteomes" id="UP000319014">
    <property type="component" value="Unassembled WGS sequence"/>
</dbReference>
<protein>
    <submittedName>
        <fullName evidence="1">Uncharacterized protein</fullName>
    </submittedName>
</protein>
<name>A0A521D2H8_9RHOB</name>
<dbReference type="AlphaFoldDB" id="A0A521D2H8"/>
<dbReference type="EMBL" id="FXTK01000006">
    <property type="protein sequence ID" value="SMO65893.1"/>
    <property type="molecule type" value="Genomic_DNA"/>
</dbReference>
<dbReference type="OrthoDB" id="10009100at2"/>
<proteinExistence type="predicted"/>
<gene>
    <name evidence="1" type="ORF">SAMN06265221_10621</name>
</gene>
<reference evidence="1 2" key="1">
    <citation type="submission" date="2017-05" db="EMBL/GenBank/DDBJ databases">
        <authorList>
            <person name="Varghese N."/>
            <person name="Submissions S."/>
        </authorList>
    </citation>
    <scope>NUCLEOTIDE SEQUENCE [LARGE SCALE GENOMIC DNA]</scope>
    <source>
        <strain evidence="1 2">DSM 100094</strain>
    </source>
</reference>
<evidence type="ECO:0000313" key="2">
    <source>
        <dbReference type="Proteomes" id="UP000319014"/>
    </source>
</evidence>
<organism evidence="1 2">
    <name type="scientific">Paracoccus laeviglucosivorans</name>
    <dbReference type="NCBI Taxonomy" id="1197861"/>
    <lineage>
        <taxon>Bacteria</taxon>
        <taxon>Pseudomonadati</taxon>
        <taxon>Pseudomonadota</taxon>
        <taxon>Alphaproteobacteria</taxon>
        <taxon>Rhodobacterales</taxon>
        <taxon>Paracoccaceae</taxon>
        <taxon>Paracoccus</taxon>
    </lineage>
</organism>
<dbReference type="RefSeq" id="WP_142662883.1">
    <property type="nucleotide sequence ID" value="NZ_FXTK01000006.1"/>
</dbReference>
<keyword evidence="2" id="KW-1185">Reference proteome</keyword>